<dbReference type="AlphaFoldDB" id="A0A1S1HK54"/>
<dbReference type="Gene3D" id="2.60.40.1090">
    <property type="entry name" value="Fimbrial-type adhesion domain"/>
    <property type="match status" value="1"/>
</dbReference>
<protein>
    <recommendedName>
        <fullName evidence="3">Fimbrial protein</fullName>
    </recommendedName>
</protein>
<evidence type="ECO:0000313" key="1">
    <source>
        <dbReference type="EMBL" id="OHT22635.1"/>
    </source>
</evidence>
<dbReference type="GO" id="GO:0007155">
    <property type="term" value="P:cell adhesion"/>
    <property type="evidence" value="ECO:0007669"/>
    <property type="project" value="InterPro"/>
</dbReference>
<dbReference type="EMBL" id="LVIE01000217">
    <property type="protein sequence ID" value="OHT22635.1"/>
    <property type="molecule type" value="Genomic_DNA"/>
</dbReference>
<comment type="caution">
    <text evidence="1">The sequence shown here is derived from an EMBL/GenBank/DDBJ whole genome shotgun (WGS) entry which is preliminary data.</text>
</comment>
<reference evidence="1 2" key="1">
    <citation type="submission" date="2016-03" db="EMBL/GenBank/DDBJ databases">
        <title>Genome sequence of Providencia stuartii strain, isolated from the salivary glands of larval Lucilia sericata.</title>
        <authorList>
            <person name="Yuan Y."/>
            <person name="Zhang Y."/>
            <person name="Fu S."/>
            <person name="Crippen T.L."/>
            <person name="Visi D."/>
            <person name="Benbow M.E."/>
            <person name="Allen M."/>
            <person name="Tomberlin J.K."/>
            <person name="Sze S.-H."/>
            <person name="Tarone A.M."/>
        </authorList>
    </citation>
    <scope>NUCLEOTIDE SEQUENCE [LARGE SCALE GENOMIC DNA]</scope>
    <source>
        <strain evidence="1 2">Crippen</strain>
    </source>
</reference>
<proteinExistence type="predicted"/>
<dbReference type="InterPro" id="IPR036937">
    <property type="entry name" value="Adhesion_dom_fimbrial_sf"/>
</dbReference>
<organism evidence="1 2">
    <name type="scientific">Providencia stuartii</name>
    <dbReference type="NCBI Taxonomy" id="588"/>
    <lineage>
        <taxon>Bacteria</taxon>
        <taxon>Pseudomonadati</taxon>
        <taxon>Pseudomonadota</taxon>
        <taxon>Gammaproteobacteria</taxon>
        <taxon>Enterobacterales</taxon>
        <taxon>Morganellaceae</taxon>
        <taxon>Providencia</taxon>
    </lineage>
</organism>
<gene>
    <name evidence="1" type="ORF">A3Q29_21805</name>
</gene>
<dbReference type="PROSITE" id="PS51257">
    <property type="entry name" value="PROKAR_LIPOPROTEIN"/>
    <property type="match status" value="1"/>
</dbReference>
<evidence type="ECO:0000313" key="2">
    <source>
        <dbReference type="Proteomes" id="UP000179588"/>
    </source>
</evidence>
<accession>A0A1S1HK54</accession>
<keyword evidence="2" id="KW-1185">Reference proteome</keyword>
<dbReference type="GO" id="GO:0009289">
    <property type="term" value="C:pilus"/>
    <property type="evidence" value="ECO:0007669"/>
    <property type="project" value="InterPro"/>
</dbReference>
<evidence type="ECO:0008006" key="3">
    <source>
        <dbReference type="Google" id="ProtNLM"/>
    </source>
</evidence>
<name>A0A1S1HK54_PROST</name>
<dbReference type="Proteomes" id="UP000179588">
    <property type="component" value="Unassembled WGS sequence"/>
</dbReference>
<sequence length="175" mass="19173">MPFLPIKIKPRHYSSALLMLISCLSYGHTQNIPLTINGSFSTKEAPCRLQDDKTAFLSSIDFGNVDLKNIGDSTEGSVIVQLSCSSINTTSISFSSEEAKYGNGKYYKTSNDDYGVEVIEGSAGTVKPGETMRFNLLPGLNSRSIFVKLVKIHQGDSNYSDNTFSLVGSFKIDYQ</sequence>